<feature type="transmembrane region" description="Helical" evidence="2">
    <location>
        <begin position="159"/>
        <end position="177"/>
    </location>
</feature>
<comment type="caution">
    <text evidence="3">The sequence shown here is derived from an EMBL/GenBank/DDBJ whole genome shotgun (WGS) entry which is preliminary data.</text>
</comment>
<name>A0AAN9TAP7_9HEMI</name>
<evidence type="ECO:0000256" key="1">
    <source>
        <dbReference type="SAM" id="MobiDB-lite"/>
    </source>
</evidence>
<keyword evidence="2" id="KW-1133">Transmembrane helix</keyword>
<accession>A0AAN9TAP7</accession>
<dbReference type="EMBL" id="JBBCAQ010000035">
    <property type="protein sequence ID" value="KAK7577997.1"/>
    <property type="molecule type" value="Genomic_DNA"/>
</dbReference>
<keyword evidence="4" id="KW-1185">Reference proteome</keyword>
<gene>
    <name evidence="3" type="ORF">V9T40_010202</name>
</gene>
<keyword evidence="2" id="KW-0812">Transmembrane</keyword>
<keyword evidence="2" id="KW-0472">Membrane</keyword>
<reference evidence="3 4" key="1">
    <citation type="submission" date="2024-03" db="EMBL/GenBank/DDBJ databases">
        <title>Adaptation during the transition from Ophiocordyceps entomopathogen to insect associate is accompanied by gene loss and intensified selection.</title>
        <authorList>
            <person name="Ward C.M."/>
            <person name="Onetto C.A."/>
            <person name="Borneman A.R."/>
        </authorList>
    </citation>
    <scope>NUCLEOTIDE SEQUENCE [LARGE SCALE GENOMIC DNA]</scope>
    <source>
        <strain evidence="3">AWRI1</strain>
        <tissue evidence="3">Single Adult Female</tissue>
    </source>
</reference>
<dbReference type="AlphaFoldDB" id="A0AAN9TAP7"/>
<protein>
    <submittedName>
        <fullName evidence="3">Uncharacterized protein</fullName>
    </submittedName>
</protein>
<dbReference type="Proteomes" id="UP001367676">
    <property type="component" value="Unassembled WGS sequence"/>
</dbReference>
<proteinExistence type="predicted"/>
<organism evidence="3 4">
    <name type="scientific">Parthenolecanium corni</name>
    <dbReference type="NCBI Taxonomy" id="536013"/>
    <lineage>
        <taxon>Eukaryota</taxon>
        <taxon>Metazoa</taxon>
        <taxon>Ecdysozoa</taxon>
        <taxon>Arthropoda</taxon>
        <taxon>Hexapoda</taxon>
        <taxon>Insecta</taxon>
        <taxon>Pterygota</taxon>
        <taxon>Neoptera</taxon>
        <taxon>Paraneoptera</taxon>
        <taxon>Hemiptera</taxon>
        <taxon>Sternorrhyncha</taxon>
        <taxon>Coccoidea</taxon>
        <taxon>Coccidae</taxon>
        <taxon>Parthenolecanium</taxon>
    </lineage>
</organism>
<feature type="region of interest" description="Disordered" evidence="1">
    <location>
        <begin position="65"/>
        <end position="109"/>
    </location>
</feature>
<sequence>MALRSEFIEENASQQNYIAKCRRLFSSKQGSNEATINLINDLIWNRDFCENVTINSSEFSGIDTFHTPQMLPTPQPRIRHARASKPGSGESGTNLNRRSSSSISNGPDPVIIEPTIRRRFYHNVWRVLKNTFEGFTGSPRISHQISVIENVPLNTVSNLVKMIFLPILLIVIALAMVPSIKELAKQTFYSIFYNAKVPDSRIPSLKRISVGISLIFEHLVKKMFPVVRLRWMNRKLFKRREKILAPIPPAVPS</sequence>
<evidence type="ECO:0000256" key="2">
    <source>
        <dbReference type="SAM" id="Phobius"/>
    </source>
</evidence>
<evidence type="ECO:0000313" key="4">
    <source>
        <dbReference type="Proteomes" id="UP001367676"/>
    </source>
</evidence>
<evidence type="ECO:0000313" key="3">
    <source>
        <dbReference type="EMBL" id="KAK7577997.1"/>
    </source>
</evidence>